<keyword evidence="4" id="KW-0223">Dioxygenase</keyword>
<protein>
    <recommendedName>
        <fullName evidence="11">Acetyltransferase</fullName>
    </recommendedName>
</protein>
<dbReference type="PANTHER" id="PTHR12461:SF105">
    <property type="entry name" value="HYPOXIA-INDUCIBLE FACTOR 1-ALPHA INHIBITOR"/>
    <property type="match status" value="1"/>
</dbReference>
<comment type="cofactor">
    <cofactor evidence="1">
        <name>Fe(2+)</name>
        <dbReference type="ChEBI" id="CHEBI:29033"/>
    </cofactor>
</comment>
<dbReference type="GO" id="GO:0051213">
    <property type="term" value="F:dioxygenase activity"/>
    <property type="evidence" value="ECO:0007669"/>
    <property type="project" value="UniProtKB-KW"/>
</dbReference>
<name>A0A1I8EBF3_WUCBA</name>
<dbReference type="Gene3D" id="3.40.630.30">
    <property type="match status" value="1"/>
</dbReference>
<organism evidence="10">
    <name type="scientific">Wuchereria bancrofti</name>
    <dbReference type="NCBI Taxonomy" id="6293"/>
    <lineage>
        <taxon>Eukaryota</taxon>
        <taxon>Metazoa</taxon>
        <taxon>Ecdysozoa</taxon>
        <taxon>Nematoda</taxon>
        <taxon>Chromadorea</taxon>
        <taxon>Rhabditida</taxon>
        <taxon>Spirurina</taxon>
        <taxon>Spiruromorpha</taxon>
        <taxon>Filarioidea</taxon>
        <taxon>Onchocercidae</taxon>
        <taxon>Wuchereria</taxon>
    </lineage>
</organism>
<feature type="domain" description="JmjC" evidence="8">
    <location>
        <begin position="439"/>
        <end position="597"/>
    </location>
</feature>
<dbReference type="Pfam" id="PF24472">
    <property type="entry name" value="ARM_KDM8_N"/>
    <property type="match status" value="1"/>
</dbReference>
<dbReference type="Pfam" id="PF13621">
    <property type="entry name" value="Cupin_8"/>
    <property type="match status" value="1"/>
</dbReference>
<dbReference type="AlphaFoldDB" id="A0A1I8EBF3"/>
<comment type="subcellular location">
    <subcellularLocation>
        <location evidence="2">Nucleus</location>
    </subcellularLocation>
</comment>
<dbReference type="PROSITE" id="PS51186">
    <property type="entry name" value="GNAT"/>
    <property type="match status" value="1"/>
</dbReference>
<evidence type="ECO:0000256" key="7">
    <source>
        <dbReference type="ARBA" id="ARBA00023242"/>
    </source>
</evidence>
<dbReference type="InterPro" id="IPR000182">
    <property type="entry name" value="GNAT_dom"/>
</dbReference>
<dbReference type="Gene3D" id="2.60.120.650">
    <property type="entry name" value="Cupin"/>
    <property type="match status" value="1"/>
</dbReference>
<dbReference type="InterPro" id="IPR041667">
    <property type="entry name" value="Cupin_8"/>
</dbReference>
<dbReference type="WBParaSite" id="maker-PairedContig_1289-snap-gene-0.8-mRNA-1">
    <property type="protein sequence ID" value="maker-PairedContig_1289-snap-gene-0.8-mRNA-1"/>
    <property type="gene ID" value="maker-PairedContig_1289-snap-gene-0.8"/>
</dbReference>
<dbReference type="InterPro" id="IPR056520">
    <property type="entry name" value="ARM_KDM8_N"/>
</dbReference>
<dbReference type="GO" id="GO:0005634">
    <property type="term" value="C:nucleus"/>
    <property type="evidence" value="ECO:0007669"/>
    <property type="project" value="UniProtKB-SubCell"/>
</dbReference>
<keyword evidence="6" id="KW-0408">Iron</keyword>
<dbReference type="SUPFAM" id="SSF55729">
    <property type="entry name" value="Acyl-CoA N-acyltransferases (Nat)"/>
    <property type="match status" value="1"/>
</dbReference>
<evidence type="ECO:0008006" key="11">
    <source>
        <dbReference type="Google" id="ProtNLM"/>
    </source>
</evidence>
<accession>A0A1I8EBF3</accession>
<dbReference type="GO" id="GO:0016747">
    <property type="term" value="F:acyltransferase activity, transferring groups other than amino-acyl groups"/>
    <property type="evidence" value="ECO:0007669"/>
    <property type="project" value="InterPro"/>
</dbReference>
<keyword evidence="5" id="KW-0560">Oxidoreductase</keyword>
<dbReference type="PANTHER" id="PTHR12461">
    <property type="entry name" value="HYPOXIA-INDUCIBLE FACTOR 1 ALPHA INHIBITOR-RELATED"/>
    <property type="match status" value="1"/>
</dbReference>
<keyword evidence="3" id="KW-0479">Metal-binding</keyword>
<dbReference type="InterPro" id="IPR016181">
    <property type="entry name" value="Acyl_CoA_acyltransferase"/>
</dbReference>
<reference evidence="10" key="1">
    <citation type="submission" date="2016-11" db="UniProtKB">
        <authorList>
            <consortium name="WormBaseParasite"/>
        </authorList>
    </citation>
    <scope>IDENTIFICATION</scope>
    <source>
        <strain evidence="10">pt0022</strain>
    </source>
</reference>
<evidence type="ECO:0000256" key="1">
    <source>
        <dbReference type="ARBA" id="ARBA00001954"/>
    </source>
</evidence>
<proteinExistence type="predicted"/>
<dbReference type="STRING" id="6293.A0A1I8EBF3"/>
<evidence type="ECO:0000256" key="6">
    <source>
        <dbReference type="ARBA" id="ARBA00023004"/>
    </source>
</evidence>
<evidence type="ECO:0000259" key="9">
    <source>
        <dbReference type="PROSITE" id="PS51186"/>
    </source>
</evidence>
<dbReference type="SUPFAM" id="SSF51197">
    <property type="entry name" value="Clavaminate synthase-like"/>
    <property type="match status" value="1"/>
</dbReference>
<dbReference type="SMART" id="SM00558">
    <property type="entry name" value="JmjC"/>
    <property type="match status" value="1"/>
</dbReference>
<evidence type="ECO:0000256" key="3">
    <source>
        <dbReference type="ARBA" id="ARBA00022723"/>
    </source>
</evidence>
<dbReference type="InterPro" id="IPR003347">
    <property type="entry name" value="JmjC_dom"/>
</dbReference>
<dbReference type="GO" id="GO:0046872">
    <property type="term" value="F:metal ion binding"/>
    <property type="evidence" value="ECO:0007669"/>
    <property type="project" value="UniProtKB-KW"/>
</dbReference>
<keyword evidence="7" id="KW-0539">Nucleus</keyword>
<dbReference type="PROSITE" id="PS51184">
    <property type="entry name" value="JMJC"/>
    <property type="match status" value="1"/>
</dbReference>
<feature type="domain" description="N-acetyltransferase" evidence="9">
    <location>
        <begin position="6"/>
        <end position="152"/>
    </location>
</feature>
<evidence type="ECO:0000256" key="2">
    <source>
        <dbReference type="ARBA" id="ARBA00004123"/>
    </source>
</evidence>
<evidence type="ECO:0000256" key="4">
    <source>
        <dbReference type="ARBA" id="ARBA00022964"/>
    </source>
</evidence>
<evidence type="ECO:0000259" key="8">
    <source>
        <dbReference type="PROSITE" id="PS51184"/>
    </source>
</evidence>
<evidence type="ECO:0000256" key="5">
    <source>
        <dbReference type="ARBA" id="ARBA00023002"/>
    </source>
</evidence>
<dbReference type="Pfam" id="PF13673">
    <property type="entry name" value="Acetyltransf_10"/>
    <property type="match status" value="1"/>
</dbReference>
<sequence length="647" mass="74771">MIGCEVTIQDFDVWKDEGLLTQCRLLCREVFCQECGLQELSEIDAEDKNSRHIVVQLTGNNSVIGISRLHSIQPYIKLEQVAVRKDWRGRAMGYRLCRRAIELAECFYSRQVLVTYSHHSTVKFYEQLGFMVASDEFRDAGILHKTMFYFPRRNKLPTLHLWGFGGAECKYTPGDCFDPAVVERIKETIMSFKAQNVPRLVHLQHLPEESVVGCSLIRIYKECARATLAQNFTRSKQLESFLASVAWEKLNTGYYEEVDEAWRVFYTIIMMCRAVRLKLERQIEEALFACDMGLIMGRDVDGFALSNFAHHLHSSLSEPTTPVSLKTQKLLQPPPPLPNSIYVDVCELPSFEEMLKIIRNKKPVVIKGLVNQWPAFRKWNFSYFNELIGHRTVPIEIGNSYADNDWQQVLMTFRTFIQKFIECENSDGPGYLAQHRLFDQIPELLDDIIIPDYCSFGEDGLDNVDINIWIGPSGTVSPLHFDPKSNMFCQVVGRKFLRIIPAAETENVYPRQDGILTNTSQIDVRCPDLTEFPRFREAHVFDCTLCAGDCLFIPAGFWHYVFALDPKRNLLRKIRASGTFISLYGVKRFKMDIIIKEFNTDSCLEKNNSARSMTNLYRFWRYVFALDPNVFFILQVTSQLTIDEHLK</sequence>
<evidence type="ECO:0000313" key="10">
    <source>
        <dbReference type="WBParaSite" id="maker-PairedContig_1289-snap-gene-0.8-mRNA-1"/>
    </source>
</evidence>